<dbReference type="Proteomes" id="UP000030656">
    <property type="component" value="Unassembled WGS sequence"/>
</dbReference>
<dbReference type="GO" id="GO:0003723">
    <property type="term" value="F:RNA binding"/>
    <property type="evidence" value="ECO:0007669"/>
    <property type="project" value="UniProtKB-UniRule"/>
</dbReference>
<keyword evidence="4" id="KW-0694">RNA-binding</keyword>
<reference evidence="9 10" key="2">
    <citation type="submission" date="2013-02" db="EMBL/GenBank/DDBJ databases">
        <title>The Genome Sequence of Plasmodium falciparum FCH/4.</title>
        <authorList>
            <consortium name="The Broad Institute Genome Sequencing Platform"/>
            <consortium name="The Broad Institute Genome Sequencing Center for Infectious Disease"/>
            <person name="Neafsey D."/>
            <person name="Cheeseman I."/>
            <person name="Volkman S."/>
            <person name="Adams J."/>
            <person name="Walker B."/>
            <person name="Young S.K."/>
            <person name="Zeng Q."/>
            <person name="Gargeya S."/>
            <person name="Fitzgerald M."/>
            <person name="Haas B."/>
            <person name="Abouelleil A."/>
            <person name="Alvarado L."/>
            <person name="Arachchi H.M."/>
            <person name="Berlin A.M."/>
            <person name="Chapman S.B."/>
            <person name="Dewar J."/>
            <person name="Goldberg J."/>
            <person name="Griggs A."/>
            <person name="Gujja S."/>
            <person name="Hansen M."/>
            <person name="Howarth C."/>
            <person name="Imamovic A."/>
            <person name="Larimer J."/>
            <person name="McCowan C."/>
            <person name="Murphy C."/>
            <person name="Neiman D."/>
            <person name="Pearson M."/>
            <person name="Priest M."/>
            <person name="Roberts A."/>
            <person name="Saif S."/>
            <person name="Shea T."/>
            <person name="Sisk P."/>
            <person name="Sykes S."/>
            <person name="Wortman J."/>
            <person name="Nusbaum C."/>
            <person name="Birren B."/>
        </authorList>
    </citation>
    <scope>NUCLEOTIDE SEQUENCE [LARGE SCALE GENOMIC DNA]</scope>
    <source>
        <strain evidence="9 10">FCH/4</strain>
    </source>
</reference>
<feature type="region of interest" description="Disordered" evidence="6">
    <location>
        <begin position="1010"/>
        <end position="1053"/>
    </location>
</feature>
<feature type="region of interest" description="Disordered" evidence="6">
    <location>
        <begin position="262"/>
        <end position="289"/>
    </location>
</feature>
<evidence type="ECO:0000259" key="8">
    <source>
        <dbReference type="PROSITE" id="PS50199"/>
    </source>
</evidence>
<feature type="domain" description="RRM" evidence="7">
    <location>
        <begin position="678"/>
        <end position="763"/>
    </location>
</feature>
<keyword evidence="2 5" id="KW-0863">Zinc-finger</keyword>
<evidence type="ECO:0008006" key="11">
    <source>
        <dbReference type="Google" id="ProtNLM"/>
    </source>
</evidence>
<evidence type="ECO:0000256" key="4">
    <source>
        <dbReference type="PROSITE-ProRule" id="PRU00176"/>
    </source>
</evidence>
<sequence>MSSNYRNYKNNHDSYCKENDYRNNNNKEKNKIKNNKRDVFERERNQSVIDNNKNMFEKNKYNSRDYMDKKYDNKYNKKYDDKYDKKCDDKYDKNYDERYNKNYDDKYDKNYDERYNKNYDDKYDKNYDERYNKNYDDKYDKNDERYNKNYDDKYDKNYDERYNKNYDDKYDKKYDKRYDDKYDKKYQDKKDNEYHKGKRKYDERKHSYVSQEKDYNRRNNSETYDKYKECNIEKNNQHTKIMNHYNNNNSLYNKIEYRKKRSFAKSKEDERNKSEEDLSEDDKNKDYSSASESNFYKYKKRKNNTYEYKDDKDYTSYDNKFRKIRNIDDILEMKPNILLSRFIFIYKLVDNISEDEIDELIRNISINNAFSLPVNIYINKLSFFSIKDELFVKENLEFLKNNSYFNIIQQKIQSNFLLENRINDDQCCIIEFPSDEASGKLFSLYEKDNCIEIKNNISYIFPLFKLKNKGKNVEEKTGSNKVSDWYCSACNFLNFSRRTACHFCKAPKTSDAKLVDKETSTISTFIKNNINHQENNLYLINNKNLYNNMHVDKGTYNHMLSDPLNMQKVYVYNNMEDNYENILNDTYKDANNNISNNNNNNNNDNDYNNNNNNNNNSKNNNYNNNYNSNYNRGNENNHLKLSNNNIFFSYNPFHKFNEDSQNYENINKEIICDDQNTNMLILKNMDGNILIKDFIQFLNVTFDKNDVSCIYLFNDIKGSSKKKGFCFIEFYNINMAKKVMNNMEKNYYLNFQDNYLKLDYVYEKEKQYFFNCIQMAKLDISKSSATVVKNNIPYFNFFVNYFEAVVHMNIHCYTYFLMWSSQIIILKKGKPELSEFFFDYNSQYYYHPLYQLYFDNNTKYYMSLSKGYYIWEDGLKCLLRVYLDNLGENVYERENYDKKFSLMDASKNKEHEETHQQARINDDHKYDNISNNNIINGHMLEQKLSNYKIEKENEKKNNNENVILNKISSFVEKAKEIALASKKNIEQMNMNDNNLSILEKKNKEIIKKHFTTDSADDEDEENDNDNDNDEHDDDHDNEKEDNDDELNNVSIKNKDNISDINIIEKQSNDDHNNKQRIDNSSYYDYKKNVKLSDNISNNINNNIPYQNNNNDMKKGYTNVSNNSFNNSNIYNNNNEHINNNDEKDVISEQSEKNINICFICLRKFLNEEMLQRHIDVSNLHKKNVEILSDPVLSN</sequence>
<evidence type="ECO:0000313" key="10">
    <source>
        <dbReference type="Proteomes" id="UP000030656"/>
    </source>
</evidence>
<reference evidence="9 10" key="1">
    <citation type="submission" date="2013-02" db="EMBL/GenBank/DDBJ databases">
        <title>The Genome Annotation of Plasmodium falciparum FCH/4.</title>
        <authorList>
            <consortium name="The Broad Institute Genome Sequencing Platform"/>
            <consortium name="The Broad Institute Genome Sequencing Center for Infectious Disease"/>
            <person name="Neafsey D."/>
            <person name="Hoffman S."/>
            <person name="Volkman S."/>
            <person name="Rosenthal P."/>
            <person name="Walker B."/>
            <person name="Young S.K."/>
            <person name="Zeng Q."/>
            <person name="Gargeya S."/>
            <person name="Fitzgerald M."/>
            <person name="Haas B."/>
            <person name="Abouelleil A."/>
            <person name="Allen A.W."/>
            <person name="Alvarado L."/>
            <person name="Arachchi H.M."/>
            <person name="Berlin A.M."/>
            <person name="Chapman S.B."/>
            <person name="Gainer-Dewar J."/>
            <person name="Goldberg J."/>
            <person name="Griggs A."/>
            <person name="Gujja S."/>
            <person name="Hansen M."/>
            <person name="Howarth C."/>
            <person name="Imamovic A."/>
            <person name="Ireland A."/>
            <person name="Larimer J."/>
            <person name="McCowan C."/>
            <person name="Murphy C."/>
            <person name="Pearson M."/>
            <person name="Poon T.W."/>
            <person name="Priest M."/>
            <person name="Roberts A."/>
            <person name="Saif S."/>
            <person name="Shea T."/>
            <person name="Sisk P."/>
            <person name="Sykes S."/>
            <person name="Wortman J."/>
            <person name="Nusbaum C."/>
            <person name="Birren B."/>
        </authorList>
    </citation>
    <scope>NUCLEOTIDE SEQUENCE [LARGE SCALE GENOMIC DNA]</scope>
    <source>
        <strain evidence="9 10">FCH/4</strain>
    </source>
</reference>
<feature type="domain" description="RanBP2-type" evidence="8">
    <location>
        <begin position="481"/>
        <end position="510"/>
    </location>
</feature>
<dbReference type="Gene3D" id="4.10.1060.10">
    <property type="entry name" value="Zinc finger, RanBP2-type"/>
    <property type="match status" value="1"/>
</dbReference>
<evidence type="ECO:0000256" key="5">
    <source>
        <dbReference type="PROSITE-ProRule" id="PRU00322"/>
    </source>
</evidence>
<evidence type="ECO:0000256" key="6">
    <source>
        <dbReference type="SAM" id="MobiDB-lite"/>
    </source>
</evidence>
<dbReference type="PANTHER" id="PTHR35905">
    <property type="entry name" value="PROTEIN, PUTATIVE-RELATED"/>
    <property type="match status" value="1"/>
</dbReference>
<feature type="compositionally biased region" description="Basic and acidic residues" evidence="6">
    <location>
        <begin position="10"/>
        <end position="45"/>
    </location>
</feature>
<keyword evidence="1" id="KW-0479">Metal-binding</keyword>
<dbReference type="PANTHER" id="PTHR35905:SF1">
    <property type="entry name" value="PROTEIN, PUTATIVE-RELATED"/>
    <property type="match status" value="1"/>
</dbReference>
<feature type="region of interest" description="Disordered" evidence="6">
    <location>
        <begin position="1"/>
        <end position="56"/>
    </location>
</feature>
<dbReference type="SMART" id="SM00547">
    <property type="entry name" value="ZnF_RBZ"/>
    <property type="match status" value="1"/>
</dbReference>
<dbReference type="SUPFAM" id="SSF90209">
    <property type="entry name" value="Ran binding protein zinc finger-like"/>
    <property type="match status" value="1"/>
</dbReference>
<evidence type="ECO:0000313" key="9">
    <source>
        <dbReference type="EMBL" id="ETW28328.1"/>
    </source>
</evidence>
<feature type="compositionally biased region" description="Basic and acidic residues" evidence="6">
    <location>
        <begin position="265"/>
        <end position="286"/>
    </location>
</feature>
<dbReference type="InterPro" id="IPR001876">
    <property type="entry name" value="Znf_RanBP2"/>
</dbReference>
<dbReference type="InterPro" id="IPR035979">
    <property type="entry name" value="RBD_domain_sf"/>
</dbReference>
<dbReference type="InterPro" id="IPR036443">
    <property type="entry name" value="Znf_RanBP2_sf"/>
</dbReference>
<evidence type="ECO:0000259" key="7">
    <source>
        <dbReference type="PROSITE" id="PS50102"/>
    </source>
</evidence>
<evidence type="ECO:0000256" key="2">
    <source>
        <dbReference type="ARBA" id="ARBA00022771"/>
    </source>
</evidence>
<keyword evidence="3" id="KW-0862">Zinc</keyword>
<evidence type="ECO:0000256" key="3">
    <source>
        <dbReference type="ARBA" id="ARBA00022833"/>
    </source>
</evidence>
<evidence type="ECO:0000256" key="1">
    <source>
        <dbReference type="ARBA" id="ARBA00022723"/>
    </source>
</evidence>
<feature type="region of interest" description="Disordered" evidence="6">
    <location>
        <begin position="183"/>
        <end position="222"/>
    </location>
</feature>
<dbReference type="PROSITE" id="PS50199">
    <property type="entry name" value="ZF_RANBP2_2"/>
    <property type="match status" value="1"/>
</dbReference>
<feature type="compositionally biased region" description="Low complexity" evidence="6">
    <location>
        <begin position="591"/>
        <end position="635"/>
    </location>
</feature>
<dbReference type="EMBL" id="KI928025">
    <property type="protein sequence ID" value="ETW28328.1"/>
    <property type="molecule type" value="Genomic_DNA"/>
</dbReference>
<feature type="region of interest" description="Disordered" evidence="6">
    <location>
        <begin position="90"/>
        <end position="164"/>
    </location>
</feature>
<dbReference type="SUPFAM" id="SSF54928">
    <property type="entry name" value="RNA-binding domain, RBD"/>
    <property type="match status" value="1"/>
</dbReference>
<feature type="compositionally biased region" description="Acidic residues" evidence="6">
    <location>
        <begin position="1014"/>
        <end position="1046"/>
    </location>
</feature>
<dbReference type="InterPro" id="IPR000504">
    <property type="entry name" value="RRM_dom"/>
</dbReference>
<name>A0A024VJ67_PLAFA</name>
<protein>
    <recommendedName>
        <fullName evidence="11">Ran-binding protein</fullName>
    </recommendedName>
</protein>
<dbReference type="AlphaFoldDB" id="A0A024VJ67"/>
<dbReference type="OrthoDB" id="439808at2759"/>
<proteinExistence type="predicted"/>
<accession>A0A024VJ67</accession>
<dbReference type="PROSITE" id="PS01358">
    <property type="entry name" value="ZF_RANBP2_1"/>
    <property type="match status" value="1"/>
</dbReference>
<dbReference type="PROSITE" id="PS50102">
    <property type="entry name" value="RRM"/>
    <property type="match status" value="1"/>
</dbReference>
<dbReference type="GO" id="GO:0008270">
    <property type="term" value="F:zinc ion binding"/>
    <property type="evidence" value="ECO:0007669"/>
    <property type="project" value="UniProtKB-KW"/>
</dbReference>
<dbReference type="CDD" id="cd16074">
    <property type="entry name" value="OCRE"/>
    <property type="match status" value="1"/>
</dbReference>
<feature type="region of interest" description="Disordered" evidence="6">
    <location>
        <begin position="590"/>
        <end position="635"/>
    </location>
</feature>
<organism evidence="9 10">
    <name type="scientific">Plasmodium falciparum FCH/4</name>
    <dbReference type="NCBI Taxonomy" id="1036724"/>
    <lineage>
        <taxon>Eukaryota</taxon>
        <taxon>Sar</taxon>
        <taxon>Alveolata</taxon>
        <taxon>Apicomplexa</taxon>
        <taxon>Aconoidasida</taxon>
        <taxon>Haemosporida</taxon>
        <taxon>Plasmodiidae</taxon>
        <taxon>Plasmodium</taxon>
        <taxon>Plasmodium (Laverania)</taxon>
    </lineage>
</organism>
<gene>
    <name evidence="9" type="ORF">PFFCH_04236</name>
</gene>